<keyword evidence="6" id="KW-0408">Iron</keyword>
<accession>A0A4V2YHC2</accession>
<dbReference type="GO" id="GO:0043190">
    <property type="term" value="C:ATP-binding cassette (ABC) transporter complex"/>
    <property type="evidence" value="ECO:0007669"/>
    <property type="project" value="InterPro"/>
</dbReference>
<keyword evidence="3" id="KW-0410">Iron transport</keyword>
<protein>
    <recommendedName>
        <fullName evidence="9">ABC-type quaternary amine transporter</fullName>
        <ecNumber evidence="9">7.6.2.9</ecNumber>
    </recommendedName>
</protein>
<proteinExistence type="predicted"/>
<reference evidence="12 13" key="1">
    <citation type="submission" date="2019-02" db="EMBL/GenBank/DDBJ databases">
        <title>Draft genome sequences of novel Actinobacteria.</title>
        <authorList>
            <person name="Sahin N."/>
            <person name="Ay H."/>
            <person name="Saygin H."/>
        </authorList>
    </citation>
    <scope>NUCLEOTIDE SEQUENCE [LARGE SCALE GENOMIC DNA]</scope>
    <source>
        <strain evidence="12 13">16K104</strain>
    </source>
</reference>
<dbReference type="OrthoDB" id="3180400at2"/>
<dbReference type="InterPro" id="IPR008995">
    <property type="entry name" value="Mo/tungstate-bd_C_term_dom"/>
</dbReference>
<dbReference type="InterPro" id="IPR003593">
    <property type="entry name" value="AAA+_ATPase"/>
</dbReference>
<evidence type="ECO:0000256" key="10">
    <source>
        <dbReference type="SAM" id="MobiDB-lite"/>
    </source>
</evidence>
<dbReference type="InterPro" id="IPR003439">
    <property type="entry name" value="ABC_transporter-like_ATP-bd"/>
</dbReference>
<dbReference type="RefSeq" id="WP_132315353.1">
    <property type="nucleotide sequence ID" value="NZ_SMKR01000003.1"/>
</dbReference>
<dbReference type="SMART" id="SM00382">
    <property type="entry name" value="AAA"/>
    <property type="match status" value="1"/>
</dbReference>
<dbReference type="AlphaFoldDB" id="A0A4V2YHC2"/>
<keyword evidence="8" id="KW-0472">Membrane</keyword>
<name>A0A4V2YHC2_9ACTN</name>
<dbReference type="PANTHER" id="PTHR42781">
    <property type="entry name" value="SPERMIDINE/PUTRESCINE IMPORT ATP-BINDING PROTEIN POTA"/>
    <property type="match status" value="1"/>
</dbReference>
<dbReference type="GO" id="GO:0015408">
    <property type="term" value="F:ABC-type ferric iron transporter activity"/>
    <property type="evidence" value="ECO:0007669"/>
    <property type="project" value="InterPro"/>
</dbReference>
<evidence type="ECO:0000256" key="6">
    <source>
        <dbReference type="ARBA" id="ARBA00023004"/>
    </source>
</evidence>
<dbReference type="PANTHER" id="PTHR42781:SF4">
    <property type="entry name" value="SPERMIDINE_PUTRESCINE IMPORT ATP-BINDING PROTEIN POTA"/>
    <property type="match status" value="1"/>
</dbReference>
<evidence type="ECO:0000256" key="1">
    <source>
        <dbReference type="ARBA" id="ARBA00022448"/>
    </source>
</evidence>
<feature type="region of interest" description="Disordered" evidence="10">
    <location>
        <begin position="344"/>
        <end position="375"/>
    </location>
</feature>
<keyword evidence="4" id="KW-0547">Nucleotide-binding</keyword>
<keyword evidence="1" id="KW-0813">Transport</keyword>
<evidence type="ECO:0000259" key="11">
    <source>
        <dbReference type="PROSITE" id="PS50893"/>
    </source>
</evidence>
<dbReference type="SUPFAM" id="SSF50331">
    <property type="entry name" value="MOP-like"/>
    <property type="match status" value="1"/>
</dbReference>
<feature type="domain" description="ABC transporter" evidence="11">
    <location>
        <begin position="6"/>
        <end position="238"/>
    </location>
</feature>
<dbReference type="GO" id="GO:0015418">
    <property type="term" value="F:ABC-type quaternary ammonium compound transporting activity"/>
    <property type="evidence" value="ECO:0007669"/>
    <property type="project" value="UniProtKB-EC"/>
</dbReference>
<dbReference type="SUPFAM" id="SSF52540">
    <property type="entry name" value="P-loop containing nucleoside triphosphate hydrolases"/>
    <property type="match status" value="1"/>
</dbReference>
<evidence type="ECO:0000256" key="4">
    <source>
        <dbReference type="ARBA" id="ARBA00022741"/>
    </source>
</evidence>
<organism evidence="12 13">
    <name type="scientific">Kribbella turkmenica</name>
    <dbReference type="NCBI Taxonomy" id="2530375"/>
    <lineage>
        <taxon>Bacteria</taxon>
        <taxon>Bacillati</taxon>
        <taxon>Actinomycetota</taxon>
        <taxon>Actinomycetes</taxon>
        <taxon>Propionibacteriales</taxon>
        <taxon>Kribbellaceae</taxon>
        <taxon>Kribbella</taxon>
    </lineage>
</organism>
<evidence type="ECO:0000256" key="8">
    <source>
        <dbReference type="ARBA" id="ARBA00023136"/>
    </source>
</evidence>
<dbReference type="EC" id="7.6.2.9" evidence="9"/>
<gene>
    <name evidence="12" type="ORF">E1218_01425</name>
</gene>
<keyword evidence="2" id="KW-1003">Cell membrane</keyword>
<dbReference type="InterPro" id="IPR027417">
    <property type="entry name" value="P-loop_NTPase"/>
</dbReference>
<dbReference type="Gene3D" id="3.40.50.300">
    <property type="entry name" value="P-loop containing nucleotide triphosphate hydrolases"/>
    <property type="match status" value="1"/>
</dbReference>
<dbReference type="GO" id="GO:0005524">
    <property type="term" value="F:ATP binding"/>
    <property type="evidence" value="ECO:0007669"/>
    <property type="project" value="UniProtKB-KW"/>
</dbReference>
<dbReference type="PROSITE" id="PS50893">
    <property type="entry name" value="ABC_TRANSPORTER_2"/>
    <property type="match status" value="1"/>
</dbReference>
<comment type="caution">
    <text evidence="12">The sequence shown here is derived from an EMBL/GenBank/DDBJ whole genome shotgun (WGS) entry which is preliminary data.</text>
</comment>
<keyword evidence="13" id="KW-1185">Reference proteome</keyword>
<sequence>MTSAGIVISELTVGYGGPPVLDQVGLRVRPGGTTAVLGPSGSGKTTLLRALAGFVRPTGGRIEVDGKVLTSGQTMIAPERRGIGYVRQDGALFPHLDVTGNVLFGLPRAERRRATQVAPLLELVGLSPDLARRRPDQLSGGQQQRVALARALAREPAVVLLDEPFSSLDTALRAATREATLTALAERGATTILVTHDQAEALSFADQVAVMFDGKFVQIGSPADVYGSPATPQVGSFLGDTMLLPGQGAGPIVDCELGTLTLAEPATGDVLVMIRPEQLVLEEPSTALTARVVSVAYHGPDAIVRLSLSNSTSRLVARVPGHRVPQPDDLVGLAVPHAVLAFPSHRRPADGTEGAPTGPDWRNGRVGTASAGSDS</sequence>
<dbReference type="Pfam" id="PF08402">
    <property type="entry name" value="TOBE_2"/>
    <property type="match status" value="1"/>
</dbReference>
<evidence type="ECO:0000256" key="9">
    <source>
        <dbReference type="ARBA" id="ARBA00066388"/>
    </source>
</evidence>
<dbReference type="PROSITE" id="PS00211">
    <property type="entry name" value="ABC_TRANSPORTER_1"/>
    <property type="match status" value="1"/>
</dbReference>
<evidence type="ECO:0000256" key="7">
    <source>
        <dbReference type="ARBA" id="ARBA00023065"/>
    </source>
</evidence>
<evidence type="ECO:0000313" key="12">
    <source>
        <dbReference type="EMBL" id="TDD30487.1"/>
    </source>
</evidence>
<evidence type="ECO:0000256" key="3">
    <source>
        <dbReference type="ARBA" id="ARBA00022496"/>
    </source>
</evidence>
<dbReference type="EMBL" id="SMKR01000003">
    <property type="protein sequence ID" value="TDD30487.1"/>
    <property type="molecule type" value="Genomic_DNA"/>
</dbReference>
<dbReference type="InterPro" id="IPR015853">
    <property type="entry name" value="ABC_transpr_FbpC"/>
</dbReference>
<evidence type="ECO:0000313" key="13">
    <source>
        <dbReference type="Proteomes" id="UP000295172"/>
    </source>
</evidence>
<keyword evidence="5 12" id="KW-0067">ATP-binding</keyword>
<dbReference type="CDD" id="cd03259">
    <property type="entry name" value="ABC_Carb_Solutes_like"/>
    <property type="match status" value="1"/>
</dbReference>
<evidence type="ECO:0000256" key="5">
    <source>
        <dbReference type="ARBA" id="ARBA00022840"/>
    </source>
</evidence>
<keyword evidence="7" id="KW-0406">Ion transport</keyword>
<evidence type="ECO:0000256" key="2">
    <source>
        <dbReference type="ARBA" id="ARBA00022475"/>
    </source>
</evidence>
<dbReference type="Pfam" id="PF00005">
    <property type="entry name" value="ABC_tran"/>
    <property type="match status" value="1"/>
</dbReference>
<dbReference type="InterPro" id="IPR017871">
    <property type="entry name" value="ABC_transporter-like_CS"/>
</dbReference>
<dbReference type="Proteomes" id="UP000295172">
    <property type="component" value="Unassembled WGS sequence"/>
</dbReference>
<dbReference type="FunFam" id="3.40.50.300:FF:000425">
    <property type="entry name" value="Probable ABC transporter, ATP-binding subunit"/>
    <property type="match status" value="1"/>
</dbReference>
<dbReference type="InterPro" id="IPR013611">
    <property type="entry name" value="Transp-assoc_OB_typ2"/>
</dbReference>
<dbReference type="GO" id="GO:0016887">
    <property type="term" value="F:ATP hydrolysis activity"/>
    <property type="evidence" value="ECO:0007669"/>
    <property type="project" value="InterPro"/>
</dbReference>
<dbReference type="InterPro" id="IPR050093">
    <property type="entry name" value="ABC_SmlMolc_Importer"/>
</dbReference>